<dbReference type="STRING" id="1586267.GCA_001418685_01536"/>
<evidence type="ECO:0000313" key="2">
    <source>
        <dbReference type="EMBL" id="CVK16673.1"/>
    </source>
</evidence>
<dbReference type="RefSeq" id="WP_055425860.1">
    <property type="nucleotide sequence ID" value="NZ_FCOR01000009.1"/>
</dbReference>
<dbReference type="Gene3D" id="3.40.710.10">
    <property type="entry name" value="DD-peptidase/beta-lactamase superfamily"/>
    <property type="match status" value="1"/>
</dbReference>
<accession>A0A0X3AQZ1</accession>
<gene>
    <name evidence="2" type="ORF">Ga0061079_10963</name>
</gene>
<dbReference type="PANTHER" id="PTHR46825">
    <property type="entry name" value="D-ALANYL-D-ALANINE-CARBOXYPEPTIDASE/ENDOPEPTIDASE AMPH"/>
    <property type="match status" value="1"/>
</dbReference>
<dbReference type="InterPro" id="IPR001466">
    <property type="entry name" value="Beta-lactam-related"/>
</dbReference>
<sequence length="404" mass="46564">MCKKILYILLLFSLFNLTLIHCKKSNYESNKVVQNDIPLVPGYYNINFDTIFTIKDNYSSEDQTIINQLNKYFTHVWKSQNLSGGVLVARGNTILLEKYNGYSNLQNKTLISSQTSLHVASVSKILTSLAVLKLVEADKIKLDEKVNSILTEFPYSDITIHDLLTHRSGLPEYTHLVDIINTWDKRKKMSNEDVLHLFSTHIPLLQSKPNTHFSYSNTNFALLALIVEKITKMSFPEAINTMIFTPLGMKHSYVLQEKDLNQANVSYYPDGRPYKFNHLDLVYGDKNVYTTPEDLFRLSQAMFAPNFLRKNLLDQMFTPYSNEVPNIKNYGLGIRLMVFNNGKKLIYHTGWWHGSNAIFIHLLDEKVTIIAIGNKYSNMVYSAIRLAPLFGDYPLPNINKYKYQ</sequence>
<dbReference type="SUPFAM" id="SSF56601">
    <property type="entry name" value="beta-lactamase/transpeptidase-like"/>
    <property type="match status" value="1"/>
</dbReference>
<dbReference type="InterPro" id="IPR012338">
    <property type="entry name" value="Beta-lactam/transpept-like"/>
</dbReference>
<keyword evidence="3" id="KW-1185">Reference proteome</keyword>
<dbReference type="Pfam" id="PF00144">
    <property type="entry name" value="Beta-lactamase"/>
    <property type="match status" value="1"/>
</dbReference>
<feature type="domain" description="Beta-lactamase-related" evidence="1">
    <location>
        <begin position="70"/>
        <end position="377"/>
    </location>
</feature>
<dbReference type="PANTHER" id="PTHR46825:SF9">
    <property type="entry name" value="BETA-LACTAMASE-RELATED DOMAIN-CONTAINING PROTEIN"/>
    <property type="match status" value="1"/>
</dbReference>
<dbReference type="AlphaFoldDB" id="A0A0X3AQZ1"/>
<dbReference type="EMBL" id="FCOR01000009">
    <property type="protein sequence ID" value="CVK16673.1"/>
    <property type="molecule type" value="Genomic_DNA"/>
</dbReference>
<dbReference type="Proteomes" id="UP000182761">
    <property type="component" value="Unassembled WGS sequence"/>
</dbReference>
<proteinExistence type="predicted"/>
<protein>
    <submittedName>
        <fullName evidence="2">CubicO group peptidase, beta-lactamase class C family</fullName>
    </submittedName>
</protein>
<evidence type="ECO:0000313" key="3">
    <source>
        <dbReference type="Proteomes" id="UP000182761"/>
    </source>
</evidence>
<evidence type="ECO:0000259" key="1">
    <source>
        <dbReference type="Pfam" id="PF00144"/>
    </source>
</evidence>
<reference evidence="2 3" key="1">
    <citation type="submission" date="2016-01" db="EMBL/GenBank/DDBJ databases">
        <authorList>
            <person name="McClelland M."/>
            <person name="Jain A."/>
            <person name="Saraogi P."/>
            <person name="Mendelson R."/>
            <person name="Westerman R."/>
            <person name="SanMiguel P."/>
            <person name="Csonka L."/>
        </authorList>
    </citation>
    <scope>NUCLEOTIDE SEQUENCE [LARGE SCALE GENOMIC DNA]</scope>
    <source>
        <strain evidence="2 3">R-53146</strain>
    </source>
</reference>
<name>A0A0X3AQZ1_9FLAO</name>
<dbReference type="InterPro" id="IPR050491">
    <property type="entry name" value="AmpC-like"/>
</dbReference>
<organism evidence="2 3">
    <name type="scientific">Apibacter mensalis</name>
    <dbReference type="NCBI Taxonomy" id="1586267"/>
    <lineage>
        <taxon>Bacteria</taxon>
        <taxon>Pseudomonadati</taxon>
        <taxon>Bacteroidota</taxon>
        <taxon>Flavobacteriia</taxon>
        <taxon>Flavobacteriales</taxon>
        <taxon>Weeksellaceae</taxon>
        <taxon>Apibacter</taxon>
    </lineage>
</organism>
<dbReference type="OrthoDB" id="9793489at2"/>